<evidence type="ECO:0000256" key="1">
    <source>
        <dbReference type="ARBA" id="ARBA00001946"/>
    </source>
</evidence>
<evidence type="ECO:0000313" key="10">
    <source>
        <dbReference type="EMBL" id="QHN35080.1"/>
    </source>
</evidence>
<evidence type="ECO:0000256" key="4">
    <source>
        <dbReference type="ARBA" id="ARBA00022723"/>
    </source>
</evidence>
<dbReference type="SUPFAM" id="SSF88723">
    <property type="entry name" value="PIN domain-like"/>
    <property type="match status" value="1"/>
</dbReference>
<comment type="similarity">
    <text evidence="7 8">Belongs to the PINc/VapC protein family.</text>
</comment>
<keyword evidence="8" id="KW-0800">Toxin</keyword>
<keyword evidence="11" id="KW-1185">Reference proteome</keyword>
<evidence type="ECO:0000256" key="3">
    <source>
        <dbReference type="ARBA" id="ARBA00022722"/>
    </source>
</evidence>
<dbReference type="PANTHER" id="PTHR33653">
    <property type="entry name" value="RIBONUCLEASE VAPC2"/>
    <property type="match status" value="1"/>
</dbReference>
<keyword evidence="5 8" id="KW-0378">Hydrolase</keyword>
<sequence length="151" mass="16186">MIVLDTNVVSEVIRAESNPQVIGWIDGMLDDELFITAVTEAELLYGVARLPGGRRKSALAGAIEDIVEGDFRDRILPFDHGAASHYGRIAAGLERVGRPIAAADAQIASICSFWGATLATRNVSDFVATGIELVNPWGHVIGGERSDARTR</sequence>
<dbReference type="InterPro" id="IPR050556">
    <property type="entry name" value="Type_II_TA_system_RNase"/>
</dbReference>
<dbReference type="InterPro" id="IPR022907">
    <property type="entry name" value="VapC_family"/>
</dbReference>
<keyword evidence="2 8" id="KW-1277">Toxin-antitoxin system</keyword>
<dbReference type="HAMAP" id="MF_00265">
    <property type="entry name" value="VapC_Nob1"/>
    <property type="match status" value="1"/>
</dbReference>
<evidence type="ECO:0000256" key="7">
    <source>
        <dbReference type="ARBA" id="ARBA00038093"/>
    </source>
</evidence>
<dbReference type="EC" id="3.1.-.-" evidence="8"/>
<feature type="binding site" evidence="8">
    <location>
        <position position="5"/>
    </location>
    <ligand>
        <name>Mg(2+)</name>
        <dbReference type="ChEBI" id="CHEBI:18420"/>
    </ligand>
</feature>
<keyword evidence="3 8" id="KW-0540">Nuclease</keyword>
<comment type="function">
    <text evidence="8">Toxic component of a toxin-antitoxin (TA) system. An RNase.</text>
</comment>
<evidence type="ECO:0000256" key="6">
    <source>
        <dbReference type="ARBA" id="ARBA00022842"/>
    </source>
</evidence>
<dbReference type="InterPro" id="IPR029060">
    <property type="entry name" value="PIN-like_dom_sf"/>
</dbReference>
<keyword evidence="4 8" id="KW-0479">Metal-binding</keyword>
<dbReference type="RefSeq" id="WP_213248961.1">
    <property type="nucleotide sequence ID" value="NZ_CP045806.1"/>
</dbReference>
<dbReference type="Proteomes" id="UP001059836">
    <property type="component" value="Chromosome"/>
</dbReference>
<feature type="binding site" evidence="8">
    <location>
        <position position="104"/>
    </location>
    <ligand>
        <name>Mg(2+)</name>
        <dbReference type="ChEBI" id="CHEBI:18420"/>
    </ligand>
</feature>
<keyword evidence="6 8" id="KW-0460">Magnesium</keyword>
<feature type="domain" description="PIN" evidence="9">
    <location>
        <begin position="2"/>
        <end position="122"/>
    </location>
</feature>
<reference evidence="10" key="1">
    <citation type="journal article" date="2021" name="Nat. Microbiol.">
        <title>Cocultivation of an ultrasmall environmental parasitic bacterium with lytic ability against bacteria associated with wastewater foams.</title>
        <authorList>
            <person name="Batinovic S."/>
            <person name="Rose J.J.A."/>
            <person name="Ratcliffe J."/>
            <person name="Seviour R.J."/>
            <person name="Petrovski S."/>
        </authorList>
    </citation>
    <scope>NUCLEOTIDE SEQUENCE</scope>
    <source>
        <strain evidence="10">CON9</strain>
    </source>
</reference>
<protein>
    <recommendedName>
        <fullName evidence="8">Ribonuclease VapC</fullName>
        <shortName evidence="8">RNase VapC</shortName>
        <ecNumber evidence="8">3.1.-.-</ecNumber>
    </recommendedName>
    <alternativeName>
        <fullName evidence="8">Toxin VapC</fullName>
    </alternativeName>
</protein>
<name>A0ABX6IIG7_9ACTN</name>
<dbReference type="PANTHER" id="PTHR33653:SF1">
    <property type="entry name" value="RIBONUCLEASE VAPC2"/>
    <property type="match status" value="1"/>
</dbReference>
<dbReference type="InterPro" id="IPR002716">
    <property type="entry name" value="PIN_dom"/>
</dbReference>
<comment type="cofactor">
    <cofactor evidence="1 8">
        <name>Mg(2+)</name>
        <dbReference type="ChEBI" id="CHEBI:18420"/>
    </cofactor>
</comment>
<evidence type="ECO:0000259" key="9">
    <source>
        <dbReference type="Pfam" id="PF01850"/>
    </source>
</evidence>
<dbReference type="CDD" id="cd18731">
    <property type="entry name" value="PIN_NgFitB-like"/>
    <property type="match status" value="1"/>
</dbReference>
<evidence type="ECO:0000256" key="8">
    <source>
        <dbReference type="HAMAP-Rule" id="MF_00265"/>
    </source>
</evidence>
<dbReference type="Gene3D" id="3.40.50.1010">
    <property type="entry name" value="5'-nuclease"/>
    <property type="match status" value="1"/>
</dbReference>
<proteinExistence type="inferred from homology"/>
<organism evidence="10 11">
    <name type="scientific">Gordonia pseudamarae</name>
    <dbReference type="NCBI Taxonomy" id="2831662"/>
    <lineage>
        <taxon>Bacteria</taxon>
        <taxon>Bacillati</taxon>
        <taxon>Actinomycetota</taxon>
        <taxon>Actinomycetes</taxon>
        <taxon>Mycobacteriales</taxon>
        <taxon>Gordoniaceae</taxon>
        <taxon>Gordonia</taxon>
    </lineage>
</organism>
<gene>
    <name evidence="8" type="primary">vapC</name>
    <name evidence="10" type="ORF">GII31_09385</name>
</gene>
<accession>A0ABX6IIG7</accession>
<dbReference type="Pfam" id="PF01850">
    <property type="entry name" value="PIN"/>
    <property type="match status" value="1"/>
</dbReference>
<evidence type="ECO:0000256" key="5">
    <source>
        <dbReference type="ARBA" id="ARBA00022801"/>
    </source>
</evidence>
<evidence type="ECO:0000313" key="11">
    <source>
        <dbReference type="Proteomes" id="UP001059836"/>
    </source>
</evidence>
<dbReference type="EMBL" id="CP045809">
    <property type="protein sequence ID" value="QHN35080.1"/>
    <property type="molecule type" value="Genomic_DNA"/>
</dbReference>
<evidence type="ECO:0000256" key="2">
    <source>
        <dbReference type="ARBA" id="ARBA00022649"/>
    </source>
</evidence>